<reference evidence="2" key="1">
    <citation type="submission" date="2020-11" db="EMBL/GenBank/DDBJ databases">
        <authorList>
            <consortium name="DOE Joint Genome Institute"/>
            <person name="Ahrendt S."/>
            <person name="Riley R."/>
            <person name="Andreopoulos W."/>
            <person name="Labutti K."/>
            <person name="Pangilinan J."/>
            <person name="Ruiz-Duenas F.J."/>
            <person name="Barrasa J.M."/>
            <person name="Sanchez-Garcia M."/>
            <person name="Camarero S."/>
            <person name="Miyauchi S."/>
            <person name="Serrano A."/>
            <person name="Linde D."/>
            <person name="Babiker R."/>
            <person name="Drula E."/>
            <person name="Ayuso-Fernandez I."/>
            <person name="Pacheco R."/>
            <person name="Padilla G."/>
            <person name="Ferreira P."/>
            <person name="Barriuso J."/>
            <person name="Kellner H."/>
            <person name="Castanera R."/>
            <person name="Alfaro M."/>
            <person name="Ramirez L."/>
            <person name="Pisabarro A.G."/>
            <person name="Kuo A."/>
            <person name="Tritt A."/>
            <person name="Lipzen A."/>
            <person name="He G."/>
            <person name="Yan M."/>
            <person name="Ng V."/>
            <person name="Cullen D."/>
            <person name="Martin F."/>
            <person name="Rosso M.-N."/>
            <person name="Henrissat B."/>
            <person name="Hibbett D."/>
            <person name="Martinez A.T."/>
            <person name="Grigoriev I.V."/>
        </authorList>
    </citation>
    <scope>NUCLEOTIDE SEQUENCE</scope>
    <source>
        <strain evidence="2">CIRM-BRFM 674</strain>
    </source>
</reference>
<gene>
    <name evidence="2" type="ORF">BDN70DRAFT_897514</name>
</gene>
<protein>
    <submittedName>
        <fullName evidence="2">Uncharacterized protein</fullName>
    </submittedName>
</protein>
<feature type="region of interest" description="Disordered" evidence="1">
    <location>
        <begin position="372"/>
        <end position="403"/>
    </location>
</feature>
<proteinExistence type="predicted"/>
<evidence type="ECO:0000256" key="1">
    <source>
        <dbReference type="SAM" id="MobiDB-lite"/>
    </source>
</evidence>
<feature type="region of interest" description="Disordered" evidence="1">
    <location>
        <begin position="105"/>
        <end position="141"/>
    </location>
</feature>
<evidence type="ECO:0000313" key="3">
    <source>
        <dbReference type="Proteomes" id="UP000807469"/>
    </source>
</evidence>
<feature type="region of interest" description="Disordered" evidence="1">
    <location>
        <begin position="177"/>
        <end position="217"/>
    </location>
</feature>
<accession>A0A9P5YV03</accession>
<organism evidence="2 3">
    <name type="scientific">Pholiota conissans</name>
    <dbReference type="NCBI Taxonomy" id="109636"/>
    <lineage>
        <taxon>Eukaryota</taxon>
        <taxon>Fungi</taxon>
        <taxon>Dikarya</taxon>
        <taxon>Basidiomycota</taxon>
        <taxon>Agaricomycotina</taxon>
        <taxon>Agaricomycetes</taxon>
        <taxon>Agaricomycetidae</taxon>
        <taxon>Agaricales</taxon>
        <taxon>Agaricineae</taxon>
        <taxon>Strophariaceae</taxon>
        <taxon>Pholiota</taxon>
    </lineage>
</organism>
<sequence length="614" mass="67029">MARTTSPKARKTSIGVAFRGHNPYKSTPGKSRPTLTGRTRRSRNGTSPCLLESIGCPKTYYRNADAIRHLRKHSWTDLQVFRSILFEVSLTTLLEQERRDELKRQKKLEKAQSTDEPVAGSLTVSIPEVPTAEASCEGAPTETRPCHFNPAHFPASFSSWSSETSTYAYTAVVEQEVPQQHRLSNRRTSSAKGSRKAATSTYPAPPMTVPESTTHGDVQGIEVDGARNIYRPDTLLYQRKSPHHGPKMVPSHRPSHYPGSQTSFPPGLQMTYLSLHGAQSGGIQQVELNDASAGSSYGDSQFQTAPQASTVHSMSAQLANIGFGQVGSYDNQNWSNFRSTGSTIAPLAHDYSPTSTQIYNRSILFQTEDHPRQLPQFSGQSPSPPLLLSSPTYQPPDGTPALSPLSLSNTTLELPSFNTNHAPSMSPPFDEFSSGLFETTNTENPGTSSFYTTLSYQSSTFSTPSPLSFNTTPLYQAQSAFNTPLSSSSSSLIQTPYSEMSTFNMTPSHPMSALSAPSPLSFNTTSPYSLHSPFNAASTSLPMENDYLEQSSSLSFGAAPNYYYSSFPPSSAASPAVWPTEEYSQEQDSLYMNEMGPTAVADINYDAQAECNYW</sequence>
<feature type="compositionally biased region" description="Low complexity" evidence="1">
    <location>
        <begin position="373"/>
        <end position="392"/>
    </location>
</feature>
<evidence type="ECO:0000313" key="2">
    <source>
        <dbReference type="EMBL" id="KAF9476252.1"/>
    </source>
</evidence>
<feature type="region of interest" description="Disordered" evidence="1">
    <location>
        <begin position="1"/>
        <end position="47"/>
    </location>
</feature>
<name>A0A9P5YV03_9AGAR</name>
<dbReference type="AlphaFoldDB" id="A0A9P5YV03"/>
<keyword evidence="3" id="KW-1185">Reference proteome</keyword>
<dbReference type="Proteomes" id="UP000807469">
    <property type="component" value="Unassembled WGS sequence"/>
</dbReference>
<comment type="caution">
    <text evidence="2">The sequence shown here is derived from an EMBL/GenBank/DDBJ whole genome shotgun (WGS) entry which is preliminary data.</text>
</comment>
<dbReference type="EMBL" id="MU155301">
    <property type="protein sequence ID" value="KAF9476252.1"/>
    <property type="molecule type" value="Genomic_DNA"/>
</dbReference>
<feature type="compositionally biased region" description="Polar residues" evidence="1">
    <location>
        <begin position="177"/>
        <end position="202"/>
    </location>
</feature>